<comment type="caution">
    <text evidence="1">The sequence shown here is derived from an EMBL/GenBank/DDBJ whole genome shotgun (WGS) entry which is preliminary data.</text>
</comment>
<evidence type="ECO:0000313" key="1">
    <source>
        <dbReference type="EMBL" id="NEB84146.1"/>
    </source>
</evidence>
<dbReference type="EMBL" id="JAAGMK010000205">
    <property type="protein sequence ID" value="NEB84146.1"/>
    <property type="molecule type" value="Genomic_DNA"/>
</dbReference>
<dbReference type="AlphaFoldDB" id="A0A6G3SMB0"/>
<accession>A0A6G3SMB0</accession>
<name>A0A6G3SMB0_STRAQ</name>
<gene>
    <name evidence="1" type="ORF">G3I43_08140</name>
</gene>
<protein>
    <submittedName>
        <fullName evidence="1">Uncharacterized protein</fullName>
    </submittedName>
</protein>
<dbReference type="RefSeq" id="WP_164257035.1">
    <property type="nucleotide sequence ID" value="NZ_JAAGMK010000205.1"/>
</dbReference>
<proteinExistence type="predicted"/>
<organism evidence="1">
    <name type="scientific">Streptomyces anulatus</name>
    <name type="common">Streptomyces chrysomallus</name>
    <dbReference type="NCBI Taxonomy" id="1892"/>
    <lineage>
        <taxon>Bacteria</taxon>
        <taxon>Bacillati</taxon>
        <taxon>Actinomycetota</taxon>
        <taxon>Actinomycetes</taxon>
        <taxon>Kitasatosporales</taxon>
        <taxon>Streptomycetaceae</taxon>
        <taxon>Streptomyces</taxon>
    </lineage>
</organism>
<reference evidence="1" key="1">
    <citation type="submission" date="2020-01" db="EMBL/GenBank/DDBJ databases">
        <title>Insect and environment-associated Actinomycetes.</title>
        <authorList>
            <person name="Currrie C."/>
            <person name="Chevrette M."/>
            <person name="Carlson C."/>
            <person name="Stubbendieck R."/>
            <person name="Wendt-Pienkowski E."/>
        </authorList>
    </citation>
    <scope>NUCLEOTIDE SEQUENCE</scope>
    <source>
        <strain evidence="1">SID505</strain>
    </source>
</reference>
<sequence>MHTPTASTAPFTLAFWKEGRTHEQRAGYRGTAAEFGEIVLTAPLPRKYTPDRVVSEVRGPSVPTAVFETRGIHTDAADLPTLNRSVLRVGDAMVHLRRNRFGLTRRARALHFRYGGDHYRLRAVNRKQFVLVRRADDEDPGVSLTAKLSGLGGGRKLVVRTAGRAVAADIVLVTLFAGVDRAPLTRSGAVRAALGRSTRLFAESQA</sequence>